<gene>
    <name evidence="6" type="ORF">GCM10010246_16160</name>
</gene>
<comment type="cofactor">
    <cofactor evidence="1">
        <name>pyridoxal 5'-phosphate</name>
        <dbReference type="ChEBI" id="CHEBI:597326"/>
    </cofactor>
</comment>
<sequence>MQPESRPADPRPTAPHYLDERSGARYPLTDPRWRGDDGAPLTVSALPGITREDVDTGTRSLWRYRAALPLDIPTPVSLGEGLTPLVEKAWGEAPVLFKLEWFSPTGSFKDRGSSVMISLLAQRGVPEVIEDSSGNGGASVAAYCAAAGIRATILAPASTSPAKVLQARAYGARVELVPGDRDATAAETLRRSARTYYAGHNWHPFFLQGTKTLAYELWEDLGFTAPDNVVTVAGAGSTVLGCDLGFSELLAAGQIRRRPRLLVAQPAHCAPIHAAFHGEPAAPFAPTIAEGAAIRAPVRLPEVVRAVRRSDGDMAAVPEDEIAAAARRLAAMGLYAEPTSATAAAAIDVFRARGAIRPGETTVVLLTGSGLKAATTMSALFTDRKDAS</sequence>
<proteinExistence type="predicted"/>
<organism evidence="6 7">
    <name type="scientific">Streptomyces cuspidosporus</name>
    <dbReference type="NCBI Taxonomy" id="66882"/>
    <lineage>
        <taxon>Bacteria</taxon>
        <taxon>Bacillati</taxon>
        <taxon>Actinomycetota</taxon>
        <taxon>Actinomycetes</taxon>
        <taxon>Kitasatosporales</taxon>
        <taxon>Streptomycetaceae</taxon>
        <taxon>Streptomyces</taxon>
    </lineage>
</organism>
<dbReference type="Proteomes" id="UP001500253">
    <property type="component" value="Unassembled WGS sequence"/>
</dbReference>
<dbReference type="SUPFAM" id="SSF53686">
    <property type="entry name" value="Tryptophan synthase beta subunit-like PLP-dependent enzymes"/>
    <property type="match status" value="1"/>
</dbReference>
<dbReference type="EMBL" id="BAAASD010000005">
    <property type="protein sequence ID" value="GAA2333368.1"/>
    <property type="molecule type" value="Genomic_DNA"/>
</dbReference>
<name>A0ABP5SKF3_9ACTN</name>
<feature type="region of interest" description="Disordered" evidence="4">
    <location>
        <begin position="1"/>
        <end position="39"/>
    </location>
</feature>
<evidence type="ECO:0000256" key="4">
    <source>
        <dbReference type="SAM" id="MobiDB-lite"/>
    </source>
</evidence>
<keyword evidence="3" id="KW-0456">Lyase</keyword>
<dbReference type="Gene3D" id="3.40.50.1100">
    <property type="match status" value="2"/>
</dbReference>
<reference evidence="7" key="1">
    <citation type="journal article" date="2019" name="Int. J. Syst. Evol. Microbiol.">
        <title>The Global Catalogue of Microorganisms (GCM) 10K type strain sequencing project: providing services to taxonomists for standard genome sequencing and annotation.</title>
        <authorList>
            <consortium name="The Broad Institute Genomics Platform"/>
            <consortium name="The Broad Institute Genome Sequencing Center for Infectious Disease"/>
            <person name="Wu L."/>
            <person name="Ma J."/>
        </authorList>
    </citation>
    <scope>NUCLEOTIDE SEQUENCE [LARGE SCALE GENOMIC DNA]</scope>
    <source>
        <strain evidence="7">JCM 4316</strain>
    </source>
</reference>
<protein>
    <submittedName>
        <fullName evidence="6">Pyridoxal-phosphate dependent enzyme</fullName>
    </submittedName>
</protein>
<feature type="domain" description="Tryptophan synthase beta chain-like PALP" evidence="5">
    <location>
        <begin position="76"/>
        <end position="368"/>
    </location>
</feature>
<evidence type="ECO:0000256" key="3">
    <source>
        <dbReference type="ARBA" id="ARBA00023239"/>
    </source>
</evidence>
<dbReference type="Pfam" id="PF00291">
    <property type="entry name" value="PALP"/>
    <property type="match status" value="1"/>
</dbReference>
<dbReference type="InterPro" id="IPR001926">
    <property type="entry name" value="TrpB-like_PALP"/>
</dbReference>
<evidence type="ECO:0000256" key="2">
    <source>
        <dbReference type="ARBA" id="ARBA00022898"/>
    </source>
</evidence>
<evidence type="ECO:0000313" key="6">
    <source>
        <dbReference type="EMBL" id="GAA2333368.1"/>
    </source>
</evidence>
<keyword evidence="7" id="KW-1185">Reference proteome</keyword>
<dbReference type="PANTHER" id="PTHR48078:SF6">
    <property type="entry name" value="L-THREONINE DEHYDRATASE CATABOLIC TDCB"/>
    <property type="match status" value="1"/>
</dbReference>
<keyword evidence="2" id="KW-0663">Pyridoxal phosphate</keyword>
<accession>A0ABP5SKF3</accession>
<comment type="caution">
    <text evidence="6">The sequence shown here is derived from an EMBL/GenBank/DDBJ whole genome shotgun (WGS) entry which is preliminary data.</text>
</comment>
<evidence type="ECO:0000259" key="5">
    <source>
        <dbReference type="Pfam" id="PF00291"/>
    </source>
</evidence>
<evidence type="ECO:0000256" key="1">
    <source>
        <dbReference type="ARBA" id="ARBA00001933"/>
    </source>
</evidence>
<dbReference type="InterPro" id="IPR050147">
    <property type="entry name" value="Ser/Thr_Dehydratase"/>
</dbReference>
<evidence type="ECO:0000313" key="7">
    <source>
        <dbReference type="Proteomes" id="UP001500253"/>
    </source>
</evidence>
<dbReference type="InterPro" id="IPR036052">
    <property type="entry name" value="TrpB-like_PALP_sf"/>
</dbReference>
<dbReference type="PANTHER" id="PTHR48078">
    <property type="entry name" value="THREONINE DEHYDRATASE, MITOCHONDRIAL-RELATED"/>
    <property type="match status" value="1"/>
</dbReference>